<proteinExistence type="predicted"/>
<sequence>MSKRLITAVLVAWLPLAGAQPAGDACPPARVGVSDLGYSSYRDGGVIRGTNIDVLNEIQRRSGCSLRIGWYPRGRLYAQFYSHALDLTGASLRSPERDRHGIWLPYTYTRFELVLLNQHAGQFASLADFVNHSKARLNVTRGIFYTPETQAQLDRLQRLGRLEYVNDYSVVFRKIVAGRAEGTLAPATIHLLNQRQFGLSGKMSAAAVSEAPRMMVGIYVSHQVPPAARQKYADAIRGIVTDGTMQRIYEKYLGAELTRRLFGGGTHEILEALP</sequence>
<dbReference type="RefSeq" id="WP_135203723.1">
    <property type="nucleotide sequence ID" value="NZ_SPVG01000221.1"/>
</dbReference>
<dbReference type="Gene3D" id="3.40.190.10">
    <property type="entry name" value="Periplasmic binding protein-like II"/>
    <property type="match status" value="2"/>
</dbReference>
<dbReference type="AlphaFoldDB" id="A0A4Y9S656"/>
<name>A0A4Y9S656_9BURK</name>
<reference evidence="3 4" key="1">
    <citation type="submission" date="2019-03" db="EMBL/GenBank/DDBJ databases">
        <title>Draft Genome Sequence of Duganella callidus sp. nov., a Novel Duganella Species Isolated from Cultivated Soil.</title>
        <authorList>
            <person name="Raths R."/>
            <person name="Peta V."/>
            <person name="Bucking H."/>
        </authorList>
    </citation>
    <scope>NUCLEOTIDE SEQUENCE [LARGE SCALE GENOMIC DNA]</scope>
    <source>
        <strain evidence="3 4">DN04</strain>
    </source>
</reference>
<dbReference type="InterPro" id="IPR001638">
    <property type="entry name" value="Solute-binding_3/MltF_N"/>
</dbReference>
<feature type="signal peptide" evidence="1">
    <location>
        <begin position="1"/>
        <end position="19"/>
    </location>
</feature>
<keyword evidence="4" id="KW-1185">Reference proteome</keyword>
<dbReference type="Pfam" id="PF00497">
    <property type="entry name" value="SBP_bac_3"/>
    <property type="match status" value="1"/>
</dbReference>
<evidence type="ECO:0000313" key="3">
    <source>
        <dbReference type="EMBL" id="TFW16849.1"/>
    </source>
</evidence>
<protein>
    <submittedName>
        <fullName evidence="3">ABC transporter substrate-binding protein</fullName>
    </submittedName>
</protein>
<gene>
    <name evidence="3" type="ORF">E4L98_22205</name>
</gene>
<organism evidence="3 4">
    <name type="scientific">Duganella callida</name>
    <dbReference type="NCBI Taxonomy" id="2561932"/>
    <lineage>
        <taxon>Bacteria</taxon>
        <taxon>Pseudomonadati</taxon>
        <taxon>Pseudomonadota</taxon>
        <taxon>Betaproteobacteria</taxon>
        <taxon>Burkholderiales</taxon>
        <taxon>Oxalobacteraceae</taxon>
        <taxon>Telluria group</taxon>
        <taxon>Duganella</taxon>
    </lineage>
</organism>
<dbReference type="OrthoDB" id="8777360at2"/>
<dbReference type="Proteomes" id="UP000297729">
    <property type="component" value="Unassembled WGS sequence"/>
</dbReference>
<evidence type="ECO:0000313" key="4">
    <source>
        <dbReference type="Proteomes" id="UP000297729"/>
    </source>
</evidence>
<feature type="chain" id="PRO_5021230117" evidence="1">
    <location>
        <begin position="20"/>
        <end position="274"/>
    </location>
</feature>
<dbReference type="EMBL" id="SPVG01000221">
    <property type="protein sequence ID" value="TFW16849.1"/>
    <property type="molecule type" value="Genomic_DNA"/>
</dbReference>
<keyword evidence="1" id="KW-0732">Signal</keyword>
<evidence type="ECO:0000256" key="1">
    <source>
        <dbReference type="SAM" id="SignalP"/>
    </source>
</evidence>
<evidence type="ECO:0000259" key="2">
    <source>
        <dbReference type="Pfam" id="PF00497"/>
    </source>
</evidence>
<dbReference type="SUPFAM" id="SSF53850">
    <property type="entry name" value="Periplasmic binding protein-like II"/>
    <property type="match status" value="1"/>
</dbReference>
<comment type="caution">
    <text evidence="3">The sequence shown here is derived from an EMBL/GenBank/DDBJ whole genome shotgun (WGS) entry which is preliminary data.</text>
</comment>
<feature type="domain" description="Solute-binding protein family 3/N-terminal" evidence="2">
    <location>
        <begin position="39"/>
        <end position="254"/>
    </location>
</feature>
<accession>A0A4Y9S656</accession>